<feature type="transmembrane region" description="Helical" evidence="6">
    <location>
        <begin position="115"/>
        <end position="134"/>
    </location>
</feature>
<dbReference type="EMBL" id="CP004350">
    <property type="protein sequence ID" value="AHI19212.1"/>
    <property type="molecule type" value="Genomic_DNA"/>
</dbReference>
<dbReference type="PANTHER" id="PTHR32322">
    <property type="entry name" value="INNER MEMBRANE TRANSPORTER"/>
    <property type="match status" value="1"/>
</dbReference>
<evidence type="ECO:0000313" key="8">
    <source>
        <dbReference type="EMBL" id="AHI19212.1"/>
    </source>
</evidence>
<keyword evidence="4 6" id="KW-1133">Transmembrane helix</keyword>
<evidence type="ECO:0000256" key="4">
    <source>
        <dbReference type="ARBA" id="ARBA00022989"/>
    </source>
</evidence>
<keyword evidence="3 6" id="KW-0812">Transmembrane</keyword>
<gene>
    <name evidence="8" type="ORF">CCASEI_03160</name>
</gene>
<evidence type="ECO:0000256" key="2">
    <source>
        <dbReference type="ARBA" id="ARBA00007362"/>
    </source>
</evidence>
<dbReference type="PANTHER" id="PTHR32322:SF2">
    <property type="entry name" value="EAMA DOMAIN-CONTAINING PROTEIN"/>
    <property type="match status" value="1"/>
</dbReference>
<comment type="subcellular location">
    <subcellularLocation>
        <location evidence="1">Membrane</location>
        <topology evidence="1">Multi-pass membrane protein</topology>
    </subcellularLocation>
</comment>
<dbReference type="RefSeq" id="WP_006823293.1">
    <property type="nucleotide sequence ID" value="NZ_CP004350.1"/>
</dbReference>
<evidence type="ECO:0000256" key="3">
    <source>
        <dbReference type="ARBA" id="ARBA00022692"/>
    </source>
</evidence>
<dbReference type="InterPro" id="IPR037185">
    <property type="entry name" value="EmrE-like"/>
</dbReference>
<organism evidence="8 9">
    <name type="scientific">Corynebacterium casei LMG S-19264</name>
    <dbReference type="NCBI Taxonomy" id="1285583"/>
    <lineage>
        <taxon>Bacteria</taxon>
        <taxon>Bacillati</taxon>
        <taxon>Actinomycetota</taxon>
        <taxon>Actinomycetes</taxon>
        <taxon>Mycobacteriales</taxon>
        <taxon>Corynebacteriaceae</taxon>
        <taxon>Corynebacterium</taxon>
    </lineage>
</organism>
<keyword evidence="9" id="KW-1185">Reference proteome</keyword>
<keyword evidence="5 6" id="KW-0472">Membrane</keyword>
<feature type="domain" description="EamA" evidence="7">
    <location>
        <begin position="141"/>
        <end position="272"/>
    </location>
</feature>
<dbReference type="InterPro" id="IPR050638">
    <property type="entry name" value="AA-Vitamin_Transporters"/>
</dbReference>
<dbReference type="GeneID" id="82876818"/>
<evidence type="ECO:0000256" key="1">
    <source>
        <dbReference type="ARBA" id="ARBA00004141"/>
    </source>
</evidence>
<dbReference type="Proteomes" id="UP000019226">
    <property type="component" value="Chromosome"/>
</dbReference>
<feature type="transmembrane region" description="Helical" evidence="6">
    <location>
        <begin position="231"/>
        <end position="251"/>
    </location>
</feature>
<protein>
    <recommendedName>
        <fullName evidence="7">EamA domain-containing protein</fullName>
    </recommendedName>
</protein>
<evidence type="ECO:0000256" key="6">
    <source>
        <dbReference type="SAM" id="Phobius"/>
    </source>
</evidence>
<feature type="transmembrane region" description="Helical" evidence="6">
    <location>
        <begin position="201"/>
        <end position="219"/>
    </location>
</feature>
<feature type="transmembrane region" description="Helical" evidence="6">
    <location>
        <begin position="171"/>
        <end position="189"/>
    </location>
</feature>
<evidence type="ECO:0000256" key="5">
    <source>
        <dbReference type="ARBA" id="ARBA00023136"/>
    </source>
</evidence>
<accession>A0ABM5PMS6</accession>
<dbReference type="Pfam" id="PF00892">
    <property type="entry name" value="EamA"/>
    <property type="match status" value="1"/>
</dbReference>
<name>A0ABM5PMS6_9CORY</name>
<sequence length="316" mass="33331">MTNPYAVLCIIGSCISLQVGAALAIQLFPHAGTWGTASIRLLMAGLILMVIVRPKFHTWTRKQWFGVALFGASLGLMNGFFYNALSLIPLGTAVTIEFLGPLALAAFLSRSMRDAACVGLALLGMVLLGIESFSGDSLSPLGVVFVLIAGAFWACYILASKNVGSLVPGQGGLAVALLIGGTLISPLSGTKALVVFTDWNLFALAMGTAVLASLIPYSLELVALRRLGPNVFSILISLEPVFAGLFGWLLLSQNLSALKISAILLVVIASIIQTVAKPGMKLPAPEPDTDSAGPLYPPARKRTLRQRLKRVSNVSR</sequence>
<feature type="transmembrane region" description="Helical" evidence="6">
    <location>
        <begin position="34"/>
        <end position="52"/>
    </location>
</feature>
<feature type="transmembrane region" description="Helical" evidence="6">
    <location>
        <begin position="88"/>
        <end position="108"/>
    </location>
</feature>
<evidence type="ECO:0000259" key="7">
    <source>
        <dbReference type="Pfam" id="PF00892"/>
    </source>
</evidence>
<dbReference type="SUPFAM" id="SSF103481">
    <property type="entry name" value="Multidrug resistance efflux transporter EmrE"/>
    <property type="match status" value="2"/>
</dbReference>
<feature type="transmembrane region" description="Helical" evidence="6">
    <location>
        <begin position="64"/>
        <end position="82"/>
    </location>
</feature>
<proteinExistence type="inferred from homology"/>
<feature type="transmembrane region" description="Helical" evidence="6">
    <location>
        <begin position="140"/>
        <end position="159"/>
    </location>
</feature>
<dbReference type="InterPro" id="IPR000620">
    <property type="entry name" value="EamA_dom"/>
</dbReference>
<evidence type="ECO:0000313" key="9">
    <source>
        <dbReference type="Proteomes" id="UP000019226"/>
    </source>
</evidence>
<feature type="transmembrane region" description="Helical" evidence="6">
    <location>
        <begin position="257"/>
        <end position="276"/>
    </location>
</feature>
<comment type="similarity">
    <text evidence="2">Belongs to the EamA transporter family.</text>
</comment>
<reference evidence="9" key="1">
    <citation type="submission" date="2013-02" db="EMBL/GenBank/DDBJ databases">
        <title>The complete genome sequence of Corynebacterium casei LMG S-19264 (=DSM 44701).</title>
        <authorList>
            <person name="Ruckert C."/>
            <person name="Albersmeier A."/>
            <person name="Kalinowski J."/>
        </authorList>
    </citation>
    <scope>NUCLEOTIDE SEQUENCE [LARGE SCALE GENOMIC DNA]</scope>
    <source>
        <strain evidence="9">LMG S-19264</strain>
    </source>
</reference>